<accession>A0A3S5Y1E2</accession>
<dbReference type="SUPFAM" id="SSF53474">
    <property type="entry name" value="alpha/beta-Hydrolases"/>
    <property type="match status" value="1"/>
</dbReference>
<dbReference type="SMR" id="A0A3S5Y1E2"/>
<dbReference type="KEGG" id="req:REQ_02000"/>
<dbReference type="Proteomes" id="UP001154400">
    <property type="component" value="Chromosome"/>
</dbReference>
<dbReference type="Gene3D" id="3.40.50.1820">
    <property type="entry name" value="alpha/beta hydrolase"/>
    <property type="match status" value="1"/>
</dbReference>
<dbReference type="PANTHER" id="PTHR48098:SF1">
    <property type="entry name" value="DIACYLGLYCEROL ACYLTRANSFERASE_MYCOLYLTRANSFERASE AG85A"/>
    <property type="match status" value="1"/>
</dbReference>
<dbReference type="Pfam" id="PF00756">
    <property type="entry name" value="Esterase"/>
    <property type="match status" value="1"/>
</dbReference>
<dbReference type="InterPro" id="IPR000801">
    <property type="entry name" value="Esterase-like"/>
</dbReference>
<evidence type="ECO:0000313" key="2">
    <source>
        <dbReference type="Proteomes" id="UP000006892"/>
    </source>
</evidence>
<dbReference type="GO" id="GO:0016747">
    <property type="term" value="F:acyltransferase activity, transferring groups other than amino-acyl groups"/>
    <property type="evidence" value="ECO:0007669"/>
    <property type="project" value="TreeGrafter"/>
</dbReference>
<dbReference type="RefSeq" id="WP_013414512.1">
    <property type="nucleotide sequence ID" value="NC_014659.1"/>
</dbReference>
<gene>
    <name evidence="1" type="ordered locus">REQ_02000</name>
</gene>
<dbReference type="Pfam" id="PF08310">
    <property type="entry name" value="LGFP"/>
    <property type="match status" value="4"/>
</dbReference>
<reference evidence="1" key="1">
    <citation type="journal article" date="2010" name="PLoS Genet.">
        <title>The genome of a pathogenic rhodococcus: cooptive virulence underpinned by key gene acquisitions.</title>
        <authorList>
            <person name="Letek M."/>
            <person name="Gonzalez P."/>
            <person name="Macarthur I."/>
            <person name="Rodriguez H."/>
            <person name="Freeman T.C."/>
            <person name="Valero-Rello A."/>
            <person name="Blanco M."/>
            <person name="Buckley T."/>
            <person name="Cherevach I."/>
            <person name="Fahey R."/>
            <person name="Hapeshi A."/>
            <person name="Holdstock J."/>
            <person name="Leadon D."/>
            <person name="Navas J."/>
            <person name="Ocampo A."/>
            <person name="Quail M.A."/>
            <person name="Sanders M."/>
            <person name="Scortti M.M."/>
            <person name="Prescott J.F."/>
            <person name="Fogarty U."/>
            <person name="Meijer W.G."/>
            <person name="Parkhill J."/>
            <person name="Bentley S.D."/>
            <person name="Vazquez-Boland J.A."/>
        </authorList>
    </citation>
    <scope>NUCLEOTIDE SEQUENCE [LARGE SCALE GENOMIC DNA]</scope>
    <source>
        <strain evidence="1 2">103S</strain>
    </source>
</reference>
<dbReference type="AlphaFoldDB" id="A0A3S5Y1E2"/>
<name>A0A3S5Y1E2_RHOH1</name>
<dbReference type="InterPro" id="IPR050583">
    <property type="entry name" value="Mycobacterial_A85_antigen"/>
</dbReference>
<dbReference type="InterPro" id="IPR013207">
    <property type="entry name" value="LGFP"/>
</dbReference>
<proteinExistence type="predicted"/>
<dbReference type="InterPro" id="IPR029058">
    <property type="entry name" value="AB_hydrolase_fold"/>
</dbReference>
<sequence>MRSGLERSSYRAGTEGRWRRRALSVAAAALVMPIAAGITSVGTAGAQSLGTPGGTATVQAGAPGTISKVDWLTDRRVAVWVNSPSMGVPIQVQLLLARDWNAKPDAKFPAVYMLDGMRARDDENGWTLETDAEAFYADKNVNVVMPIGGQSSFYADWLDQNNGHNYQWETFLTKELPPILENEWRTTQTRGVVGLSMGGTSAMMLSARNPGFFKFAGSLSGILTTTTLGMPQAISYAMSDAGGYDADAMWGNPTNDAWAAHDPYLLADKLKGMSLYVSSGSGTTGPYDQPSGIPGISTNYAGMGLEILSRLTSQTFTTKLRKLNIPATVNYRPSGTHSWPYWEFELHQLWPQLAQAIGVDADKPGCGVGGAIAPVANGNNWLGDCLTGEYSVPGGVAQDFRFGRIFFSQGSGAQPVAGRIGGAYQGANGPGGALGFPTTPENGTPDGRGRFNHFQKGSIYWTPQTGAHAVSGPIRDEWVKQGYETGPLGYPRADQKKLQGKDGLVQDFEIGSMYWSEPTGTHSVQGLIIKKYGELGWEGGWLGLPLTNEIGIRDFGAFNRFQGGNIYWSPASGAWSVKNGPIFDAWAKENYENGRLGYPISDQFDVPGGVQQKFQHGVITVKDGKATIA</sequence>
<protein>
    <submittedName>
        <fullName evidence="1">Mycoloyl transferase</fullName>
    </submittedName>
</protein>
<dbReference type="PANTHER" id="PTHR48098">
    <property type="entry name" value="ENTEROCHELIN ESTERASE-RELATED"/>
    <property type="match status" value="1"/>
</dbReference>
<evidence type="ECO:0000313" key="1">
    <source>
        <dbReference type="EMBL" id="CBH46349.1"/>
    </source>
</evidence>
<organism evidence="1">
    <name type="scientific">Rhodococcus hoagii (strain 103S)</name>
    <name type="common">Rhodococcus equi</name>
    <dbReference type="NCBI Taxonomy" id="685727"/>
    <lineage>
        <taxon>Bacteria</taxon>
        <taxon>Bacillati</taxon>
        <taxon>Actinomycetota</taxon>
        <taxon>Actinomycetes</taxon>
        <taxon>Mycobacteriales</taxon>
        <taxon>Nocardiaceae</taxon>
        <taxon>Prescottella</taxon>
    </lineage>
</organism>
<dbReference type="EMBL" id="FN563149">
    <property type="protein sequence ID" value="CBH46349.1"/>
    <property type="molecule type" value="Genomic_DNA"/>
</dbReference>
<dbReference type="GeneID" id="57575711"/>
<keyword evidence="1" id="KW-0808">Transferase</keyword>